<organism evidence="2">
    <name type="scientific">Dolosigranulum savutiense</name>
    <dbReference type="NCBI Taxonomy" id="3110288"/>
    <lineage>
        <taxon>Bacteria</taxon>
        <taxon>Bacillati</taxon>
        <taxon>Bacillota</taxon>
        <taxon>Bacilli</taxon>
        <taxon>Lactobacillales</taxon>
        <taxon>Carnobacteriaceae</taxon>
        <taxon>Dolosigranulum</taxon>
    </lineage>
</organism>
<gene>
    <name evidence="2" type="ORF">VUQ07_09605</name>
    <name evidence="1" type="ORF">VUQ09_05460</name>
</gene>
<dbReference type="AlphaFoldDB" id="A0AB74U7G0"/>
<accession>A0AB74U7G0</accession>
<reference evidence="2" key="1">
    <citation type="submission" date="2023-12" db="EMBL/GenBank/DDBJ databases">
        <title>Dolosigranulum savutii sp. nov. isolated from human upper respiratory samples collected in Botswana.</title>
        <authorList>
            <person name="Kelly M.S."/>
        </authorList>
    </citation>
    <scope>NUCLEOTIDE SEQUENCE</scope>
    <source>
        <strain evidence="2">MSK211</strain>
        <strain evidence="1">MSK312</strain>
    </source>
</reference>
<evidence type="ECO:0000313" key="1">
    <source>
        <dbReference type="EMBL" id="XBC47039.1"/>
    </source>
</evidence>
<protein>
    <recommendedName>
        <fullName evidence="3">Transposase IS30-like HTH domain-containing protein</fullName>
    </recommendedName>
</protein>
<dbReference type="RefSeq" id="WP_347297232.1">
    <property type="nucleotide sequence ID" value="NZ_CP142434.1"/>
</dbReference>
<evidence type="ECO:0000313" key="2">
    <source>
        <dbReference type="EMBL" id="XBC51457.1"/>
    </source>
</evidence>
<dbReference type="EMBL" id="CP142436">
    <property type="protein sequence ID" value="XBC51457.1"/>
    <property type="molecule type" value="Genomic_DNA"/>
</dbReference>
<evidence type="ECO:0008006" key="3">
    <source>
        <dbReference type="Google" id="ProtNLM"/>
    </source>
</evidence>
<proteinExistence type="predicted"/>
<dbReference type="EMBL" id="CP142434">
    <property type="protein sequence ID" value="XBC47039.1"/>
    <property type="molecule type" value="Genomic_DNA"/>
</dbReference>
<name>A0AB74U7G0_9LACT</name>
<sequence length="105" mass="11776">MHHNDLTNLTINELVCIDAYAENGMKGYKIAQKIERSPQNNGVSREVLGAGEHDHCFKGCLNTTNKPCNRAFIKRLLPIVQLNKGKLTYKANYARAAMVLFSKIV</sequence>